<accession>A0AC35F939</accession>
<evidence type="ECO:0000313" key="1">
    <source>
        <dbReference type="Proteomes" id="UP000887580"/>
    </source>
</evidence>
<dbReference type="Proteomes" id="UP000887580">
    <property type="component" value="Unplaced"/>
</dbReference>
<proteinExistence type="predicted"/>
<protein>
    <submittedName>
        <fullName evidence="2">Uncharacterized protein</fullName>
    </submittedName>
</protein>
<sequence length="321" mass="36919">MNEDAFQFMNVPDNDQYFVKESIVKPIKALQSQILEVLKNSTGKNLKNLKETCHSNNPITTAKNAMSKLDNLIATFVDKNVPDRDDYLDLKKVYTVAFKKLIAFSSICNTFHNQTTASPMSKSINDTLLQSFVHEFKAKFTKSYWSTRRITNDIKTQIKIGGTNSEIAYNIYDELMDEYKDFGYSYHVGVSGLDLDYNNATLIYCITECKYLNNYQKMNVNVLRNIKQKGKKYHVCELLTSLQNKNYAKEWCNNHKKTYGDLRDLADVIIEKCNVSGFSIAVNRADYETDFDKKGKEFFDHHFDLPCYGNVHIAAANNPLP</sequence>
<dbReference type="WBParaSite" id="PS1159_v2.g14926.t1">
    <property type="protein sequence ID" value="PS1159_v2.g14926.t1"/>
    <property type="gene ID" value="PS1159_v2.g14926"/>
</dbReference>
<evidence type="ECO:0000313" key="2">
    <source>
        <dbReference type="WBParaSite" id="PS1159_v2.g14926.t1"/>
    </source>
</evidence>
<name>A0AC35F939_9BILA</name>
<organism evidence="1 2">
    <name type="scientific">Panagrolaimus sp. PS1159</name>
    <dbReference type="NCBI Taxonomy" id="55785"/>
    <lineage>
        <taxon>Eukaryota</taxon>
        <taxon>Metazoa</taxon>
        <taxon>Ecdysozoa</taxon>
        <taxon>Nematoda</taxon>
        <taxon>Chromadorea</taxon>
        <taxon>Rhabditida</taxon>
        <taxon>Tylenchina</taxon>
        <taxon>Panagrolaimomorpha</taxon>
        <taxon>Panagrolaimoidea</taxon>
        <taxon>Panagrolaimidae</taxon>
        <taxon>Panagrolaimus</taxon>
    </lineage>
</organism>
<reference evidence="2" key="1">
    <citation type="submission" date="2022-11" db="UniProtKB">
        <authorList>
            <consortium name="WormBaseParasite"/>
        </authorList>
    </citation>
    <scope>IDENTIFICATION</scope>
</reference>